<dbReference type="RefSeq" id="WP_122059192.1">
    <property type="nucleotide sequence ID" value="NZ_RFAQ01000030.1"/>
</dbReference>
<evidence type="ECO:0000313" key="1">
    <source>
        <dbReference type="EMBL" id="RMD00241.1"/>
    </source>
</evidence>
<name>A0A3M0SR69_9CLOT</name>
<gene>
    <name evidence="1" type="ORF">D9O40_10445</name>
</gene>
<comment type="caution">
    <text evidence="1">The sequence shown here is derived from an EMBL/GenBank/DDBJ whole genome shotgun (WGS) entry which is preliminary data.</text>
</comment>
<sequence>MEMEQIKNMYKLNGLTDYKLKTPEDLLKVHGIDFEKISGYNRLDDLTRTIYKKFIVNFFNRHGLESRIDLLPTGIYHVEEINYLVKVEPEEDYFNNYKTEILAIDRNGLKSVLHEYIDKDYEKFPIVEEESKKYIRFEYKYSCGDRLKSEWLHVIKEGKEWY</sequence>
<dbReference type="AlphaFoldDB" id="A0A3M0SR69"/>
<dbReference type="Proteomes" id="UP000277999">
    <property type="component" value="Unassembled WGS sequence"/>
</dbReference>
<proteinExistence type="predicted"/>
<protein>
    <submittedName>
        <fullName evidence="1">Uncharacterized protein</fullName>
    </submittedName>
</protein>
<reference evidence="1 2" key="1">
    <citation type="submission" date="2018-10" db="EMBL/GenBank/DDBJ databases">
        <title>Genome-centric metagenomics revealed C2 chemical producing, CO utilizing Clostridium with novel acetogenic gene cluster.</title>
        <authorList>
            <person name="Kang H."/>
            <person name="Park B."/>
            <person name="Choi I.G."/>
            <person name="Chang I.S."/>
        </authorList>
    </citation>
    <scope>NUCLEOTIDE SEQUENCE [LARGE SCALE GENOMIC DNA]</scope>
    <source>
        <strain evidence="1 2">H21-9</strain>
    </source>
</reference>
<dbReference type="EMBL" id="RFAQ01000030">
    <property type="protein sequence ID" value="RMD00241.1"/>
    <property type="molecule type" value="Genomic_DNA"/>
</dbReference>
<organism evidence="1 2">
    <name type="scientific">Clostridium autoethanogenum</name>
    <dbReference type="NCBI Taxonomy" id="84023"/>
    <lineage>
        <taxon>Bacteria</taxon>
        <taxon>Bacillati</taxon>
        <taxon>Bacillota</taxon>
        <taxon>Clostridia</taxon>
        <taxon>Eubacteriales</taxon>
        <taxon>Clostridiaceae</taxon>
        <taxon>Clostridium</taxon>
    </lineage>
</organism>
<evidence type="ECO:0000313" key="2">
    <source>
        <dbReference type="Proteomes" id="UP000277999"/>
    </source>
</evidence>
<accession>A0A3M0SR69</accession>